<proteinExistence type="predicted"/>
<accession>A0AA44KSX6</accession>
<comment type="caution">
    <text evidence="2">The sequence shown here is derived from an EMBL/GenBank/DDBJ whole genome shotgun (WGS) entry which is preliminary data.</text>
</comment>
<dbReference type="EMBL" id="MACH01000127">
    <property type="protein sequence ID" value="OJE39918.1"/>
    <property type="molecule type" value="Genomic_DNA"/>
</dbReference>
<feature type="coiled-coil region" evidence="1">
    <location>
        <begin position="10"/>
        <end position="37"/>
    </location>
</feature>
<organism evidence="2 3">
    <name type="scientific">Bacillus proteolyticus</name>
    <dbReference type="NCBI Taxonomy" id="2026192"/>
    <lineage>
        <taxon>Bacteria</taxon>
        <taxon>Bacillati</taxon>
        <taxon>Bacillota</taxon>
        <taxon>Bacilli</taxon>
        <taxon>Bacillales</taxon>
        <taxon>Bacillaceae</taxon>
        <taxon>Bacillus</taxon>
        <taxon>Bacillus cereus group</taxon>
    </lineage>
</organism>
<dbReference type="Gene3D" id="1.20.1270.70">
    <property type="entry name" value="Designed single chain three-helix bundle"/>
    <property type="match status" value="1"/>
</dbReference>
<evidence type="ECO:0000313" key="2">
    <source>
        <dbReference type="EMBL" id="OJE39918.1"/>
    </source>
</evidence>
<evidence type="ECO:0000313" key="3">
    <source>
        <dbReference type="Proteomes" id="UP000183185"/>
    </source>
</evidence>
<reference evidence="2 3" key="1">
    <citation type="submission" date="2016-06" db="EMBL/GenBank/DDBJ databases">
        <title>First insights into the genetic diversity and population structure of in the Bacillus cereus group bacteria from diverse marine environments.</title>
        <authorList>
            <person name="Liu Y."/>
            <person name="Lai Q."/>
            <person name="Shao Z."/>
        </authorList>
    </citation>
    <scope>NUCLEOTIDE SEQUENCE [LARGE SCALE GENOMIC DNA]</scope>
    <source>
        <strain evidence="2 3">TD42</strain>
    </source>
</reference>
<dbReference type="AlphaFoldDB" id="A0AA44KSX6"/>
<sequence length="89" mass="9980">MATEREIELAKQVLAKITAMEKKIDKLDGRIDKLDNRIDDSLEGSFKGLQATFENGFSDVRKGLNEIIEINKNSKSAKEIVEEIAGKDK</sequence>
<name>A0AA44KSX6_9BACI</name>
<evidence type="ECO:0000256" key="1">
    <source>
        <dbReference type="SAM" id="Coils"/>
    </source>
</evidence>
<dbReference type="Proteomes" id="UP000183185">
    <property type="component" value="Unassembled WGS sequence"/>
</dbReference>
<keyword evidence="1" id="KW-0175">Coiled coil</keyword>
<dbReference type="RefSeq" id="WP_071747127.1">
    <property type="nucleotide sequence ID" value="NZ_MACH01000127.1"/>
</dbReference>
<protein>
    <submittedName>
        <fullName evidence="2">Chromosome segregation protein SMC</fullName>
    </submittedName>
</protein>
<gene>
    <name evidence="2" type="ORF">BAQ49_02820</name>
</gene>